<dbReference type="EMBL" id="BK015012">
    <property type="protein sequence ID" value="DAD87046.1"/>
    <property type="molecule type" value="Genomic_DNA"/>
</dbReference>
<organism evidence="1">
    <name type="scientific">Myoviridae sp. ctRRy11</name>
    <dbReference type="NCBI Taxonomy" id="2826651"/>
    <lineage>
        <taxon>Viruses</taxon>
        <taxon>Duplodnaviria</taxon>
        <taxon>Heunggongvirae</taxon>
        <taxon>Uroviricota</taxon>
        <taxon>Caudoviricetes</taxon>
    </lineage>
</organism>
<proteinExistence type="predicted"/>
<reference evidence="1" key="1">
    <citation type="journal article" date="2021" name="Proc. Natl. Acad. Sci. U.S.A.">
        <title>A Catalog of Tens of Thousands of Viruses from Human Metagenomes Reveals Hidden Associations with Chronic Diseases.</title>
        <authorList>
            <person name="Tisza M.J."/>
            <person name="Buck C.B."/>
        </authorList>
    </citation>
    <scope>NUCLEOTIDE SEQUENCE</scope>
    <source>
        <strain evidence="1">CtRRy11</strain>
    </source>
</reference>
<accession>A0A8S5MXG1</accession>
<evidence type="ECO:0000313" key="1">
    <source>
        <dbReference type="EMBL" id="DAD87046.1"/>
    </source>
</evidence>
<sequence length="116" mass="13349">MKQDKVKNQEVDTHDMLTPQMAQAIDMLAYLFLKQSGFNTENCDKKTKKGNEARERLQADIKAKGLQLNWHMPTSENKIFCYFTLSKGDKTVATSRTLEFVCQMVTPKKEDDKPSE</sequence>
<protein>
    <submittedName>
        <fullName evidence="1">Uncharacterized protein</fullName>
    </submittedName>
</protein>
<name>A0A8S5MXG1_9CAUD</name>